<feature type="transmembrane region" description="Helical" evidence="9">
    <location>
        <begin position="6"/>
        <end position="25"/>
    </location>
</feature>
<dbReference type="GO" id="GO:0051082">
    <property type="term" value="F:unfolded protein binding"/>
    <property type="evidence" value="ECO:0007669"/>
    <property type="project" value="TreeGrafter"/>
</dbReference>
<gene>
    <name evidence="10 12 13" type="ORF">SRAE_1000098000</name>
</gene>
<evidence type="ECO:0000256" key="1">
    <source>
        <dbReference type="ARBA" id="ARBA00004167"/>
    </source>
</evidence>
<evidence type="ECO:0000313" key="10">
    <source>
        <dbReference type="EMBL" id="CEF62710.1"/>
    </source>
</evidence>
<name>A0A090KYZ8_STRRB</name>
<dbReference type="InterPro" id="IPR018625">
    <property type="entry name" value="Pet100"/>
</dbReference>
<dbReference type="WormBase" id="SRAE_1000098000">
    <property type="protein sequence ID" value="SRP01058"/>
    <property type="gene ID" value="WBGene00257580"/>
</dbReference>
<keyword evidence="4" id="KW-0809">Transit peptide</keyword>
<keyword evidence="11" id="KW-1185">Reference proteome</keyword>
<dbReference type="RefSeq" id="XP_024501912.1">
    <property type="nucleotide sequence ID" value="XM_024647878.1"/>
</dbReference>
<sequence>MGGWRLETVRYCILVVFPVVSFWAFNQPSFFKFFMKDYKISDTSKGDAAISDFTQALAEKKRKAEYEKFLRQEMEFEKDRRIREASGLTPFTLEKN</sequence>
<keyword evidence="7 9" id="KW-0472">Membrane</keyword>
<dbReference type="OMA" id="WKLETFR"/>
<evidence type="ECO:0000313" key="13">
    <source>
        <dbReference type="WormBase" id="SRAE_1000098000"/>
    </source>
</evidence>
<keyword evidence="6" id="KW-0496">Mitochondrion</keyword>
<evidence type="ECO:0000256" key="4">
    <source>
        <dbReference type="ARBA" id="ARBA00022946"/>
    </source>
</evidence>
<keyword evidence="3 9" id="KW-0812">Transmembrane</keyword>
<evidence type="ECO:0000256" key="9">
    <source>
        <dbReference type="SAM" id="Phobius"/>
    </source>
</evidence>
<reference evidence="12" key="2">
    <citation type="submission" date="2020-12" db="UniProtKB">
        <authorList>
            <consortium name="WormBaseParasite"/>
        </authorList>
    </citation>
    <scope>IDENTIFICATION</scope>
</reference>
<evidence type="ECO:0000256" key="5">
    <source>
        <dbReference type="ARBA" id="ARBA00022989"/>
    </source>
</evidence>
<dbReference type="OrthoDB" id="18175at2759"/>
<evidence type="ECO:0000256" key="3">
    <source>
        <dbReference type="ARBA" id="ARBA00022692"/>
    </source>
</evidence>
<organism evidence="10">
    <name type="scientific">Strongyloides ratti</name>
    <name type="common">Parasitic roundworm</name>
    <dbReference type="NCBI Taxonomy" id="34506"/>
    <lineage>
        <taxon>Eukaryota</taxon>
        <taxon>Metazoa</taxon>
        <taxon>Ecdysozoa</taxon>
        <taxon>Nematoda</taxon>
        <taxon>Chromadorea</taxon>
        <taxon>Rhabditida</taxon>
        <taxon>Tylenchina</taxon>
        <taxon>Panagrolaimomorpha</taxon>
        <taxon>Strongyloidoidea</taxon>
        <taxon>Strongyloididae</taxon>
        <taxon>Strongyloides</taxon>
    </lineage>
</organism>
<evidence type="ECO:0000256" key="8">
    <source>
        <dbReference type="ARBA" id="ARBA00038077"/>
    </source>
</evidence>
<dbReference type="GO" id="GO:0005743">
    <property type="term" value="C:mitochondrial inner membrane"/>
    <property type="evidence" value="ECO:0007669"/>
    <property type="project" value="TreeGrafter"/>
</dbReference>
<dbReference type="PANTHER" id="PTHR33968">
    <property type="entry name" value="PROTEIN PET100 HOMOLOG, MITOCHONDRIAL"/>
    <property type="match status" value="1"/>
</dbReference>
<dbReference type="GO" id="GO:0033617">
    <property type="term" value="P:mitochondrial respiratory chain complex IV assembly"/>
    <property type="evidence" value="ECO:0007669"/>
    <property type="project" value="InterPro"/>
</dbReference>
<dbReference type="AlphaFoldDB" id="A0A090KYZ8"/>
<reference evidence="10 11" key="1">
    <citation type="submission" date="2014-09" db="EMBL/GenBank/DDBJ databases">
        <authorList>
            <person name="Martin A.A."/>
        </authorList>
    </citation>
    <scope>NUCLEOTIDE SEQUENCE</scope>
    <source>
        <strain evidence="11">ED321</strain>
        <strain evidence="10">ED321 Heterogonic</strain>
    </source>
</reference>
<comment type="similarity">
    <text evidence="8">Belongs to the PET100 family.</text>
</comment>
<dbReference type="CTD" id="36375075"/>
<dbReference type="WBParaSite" id="SRAE_1000098000.1">
    <property type="protein sequence ID" value="SRAE_1000098000.1"/>
    <property type="gene ID" value="WBGene00257580"/>
</dbReference>
<comment type="subcellular location">
    <subcellularLocation>
        <location evidence="1">Membrane</location>
        <topology evidence="1">Single-pass membrane protein</topology>
    </subcellularLocation>
    <subcellularLocation>
        <location evidence="2">Mitochondrion membrane</location>
    </subcellularLocation>
</comment>
<dbReference type="Proteomes" id="UP000035682">
    <property type="component" value="Unplaced"/>
</dbReference>
<evidence type="ECO:0000313" key="12">
    <source>
        <dbReference type="WBParaSite" id="SRAE_1000098000.1"/>
    </source>
</evidence>
<evidence type="ECO:0000256" key="7">
    <source>
        <dbReference type="ARBA" id="ARBA00023136"/>
    </source>
</evidence>
<dbReference type="STRING" id="34506.A0A090KYZ8"/>
<dbReference type="Pfam" id="PF09803">
    <property type="entry name" value="Pet100"/>
    <property type="match status" value="1"/>
</dbReference>
<evidence type="ECO:0000256" key="2">
    <source>
        <dbReference type="ARBA" id="ARBA00004325"/>
    </source>
</evidence>
<keyword evidence="5 9" id="KW-1133">Transmembrane helix</keyword>
<evidence type="ECO:0000256" key="6">
    <source>
        <dbReference type="ARBA" id="ARBA00023128"/>
    </source>
</evidence>
<evidence type="ECO:0000313" key="11">
    <source>
        <dbReference type="Proteomes" id="UP000035682"/>
    </source>
</evidence>
<dbReference type="EMBL" id="LN609528">
    <property type="protein sequence ID" value="CEF62710.1"/>
    <property type="molecule type" value="Genomic_DNA"/>
</dbReference>
<accession>A0A090KYZ8</accession>
<dbReference type="PANTHER" id="PTHR33968:SF1">
    <property type="entry name" value="PROTEIN PET100 HOMOLOG, MITOCHONDRIAL"/>
    <property type="match status" value="1"/>
</dbReference>
<dbReference type="GeneID" id="36375075"/>
<protein>
    <submittedName>
        <fullName evidence="10 12">Uncharacterized protein</fullName>
    </submittedName>
</protein>
<proteinExistence type="inferred from homology"/>